<sequence length="409" mass="45267">MAKPQANQGILPVKISLTEGDYFTLWAPTYRQHNEEWQAFLGHGEHIYFFNSPAEVLAFIRSGQPHDLDSHPSWNDFAQRPANWVTPTAGDTYDLIGVPQMLADRPSHNAVKCVARCFRITQSLASVLSLLPIQSTFSSHSVLANVQRGSDHYAGENGLSEWSAVGRVVATNWDSIIDSLDEHVYRPDDLIDDAAVKDAEQAIAEADAQVEREKEEKEKAIADIDPYDASVWGASGIDPIKIAIEGRTLYTLRTYVGGRPVFLGHYGQIYTFNNRKAMTRWLTEHGEHDLAAVSTWQDVMDAINGGTVDVIVDPLNVYTFTGLAEDINNGPNNVDTQQLGRAYELIADAADWARDDAVSSVLVANPQTQEYLAYMLGSTSGYVPSAPYTAEVEGWRQLENGLVARFSKF</sequence>
<dbReference type="Proteomes" id="UP000016943">
    <property type="component" value="Chromosome"/>
</dbReference>
<dbReference type="GeneID" id="78250309"/>
<dbReference type="OrthoDB" id="3350465at2"/>
<accession>U3GYB8</accession>
<feature type="coiled-coil region" evidence="1">
    <location>
        <begin position="196"/>
        <end position="223"/>
    </location>
</feature>
<dbReference type="PATRIC" id="fig|1348662.3.peg.1542"/>
<evidence type="ECO:0000313" key="2">
    <source>
        <dbReference type="EMBL" id="AGU15678.1"/>
    </source>
</evidence>
<dbReference type="KEGG" id="caz:CARG_07805"/>
<dbReference type="HOGENOM" id="CLU_653495_0_0_11"/>
<protein>
    <submittedName>
        <fullName evidence="2">Uncharacterized protein</fullName>
    </submittedName>
</protein>
<dbReference type="STRING" id="1348662.CARG_07805"/>
<dbReference type="AlphaFoldDB" id="U3GYB8"/>
<dbReference type="EMBL" id="CP006365">
    <property type="protein sequence ID" value="AGU15678.1"/>
    <property type="molecule type" value="Genomic_DNA"/>
</dbReference>
<proteinExistence type="predicted"/>
<evidence type="ECO:0000313" key="3">
    <source>
        <dbReference type="Proteomes" id="UP000016943"/>
    </source>
</evidence>
<gene>
    <name evidence="2" type="ORF">CARG_07805</name>
</gene>
<keyword evidence="1" id="KW-0175">Coiled coil</keyword>
<name>U3GYB8_9CORY</name>
<reference evidence="2 3" key="1">
    <citation type="journal article" date="2013" name="Genome Announc.">
        <title>Whole-Genome Sequence of the Clinical Strain Corynebacterium argentoratense DSM 44202, Isolated from a Human Throat Specimen.</title>
        <authorList>
            <person name="Bomholt C."/>
            <person name="Glaub A."/>
            <person name="Gravermann K."/>
            <person name="Albersmeier A."/>
            <person name="Brinkrolf K."/>
            <person name="Ruckert C."/>
            <person name="Tauch A."/>
        </authorList>
    </citation>
    <scope>NUCLEOTIDE SEQUENCE [LARGE SCALE GENOMIC DNA]</scope>
    <source>
        <strain evidence="2">DSM 44202</strain>
    </source>
</reference>
<evidence type="ECO:0000256" key="1">
    <source>
        <dbReference type="SAM" id="Coils"/>
    </source>
</evidence>
<dbReference type="eggNOG" id="ENOG502ZBFQ">
    <property type="taxonomic scope" value="Bacteria"/>
</dbReference>
<organism evidence="2 3">
    <name type="scientific">Corynebacterium argentoratense DSM 44202</name>
    <dbReference type="NCBI Taxonomy" id="1348662"/>
    <lineage>
        <taxon>Bacteria</taxon>
        <taxon>Bacillati</taxon>
        <taxon>Actinomycetota</taxon>
        <taxon>Actinomycetes</taxon>
        <taxon>Mycobacteriales</taxon>
        <taxon>Corynebacteriaceae</taxon>
        <taxon>Corynebacterium</taxon>
    </lineage>
</organism>
<dbReference type="RefSeq" id="WP_021012068.1">
    <property type="nucleotide sequence ID" value="NC_022198.1"/>
</dbReference>
<keyword evidence="3" id="KW-1185">Reference proteome</keyword>